<dbReference type="RefSeq" id="WP_076646388.1">
    <property type="nucleotide sequence ID" value="NZ_FTPS01000001.1"/>
</dbReference>
<dbReference type="InterPro" id="IPR029044">
    <property type="entry name" value="Nucleotide-diphossugar_trans"/>
</dbReference>
<keyword evidence="3" id="KW-1185">Reference proteome</keyword>
<gene>
    <name evidence="2" type="ORF">SAMN05421849_0156</name>
</gene>
<keyword evidence="2" id="KW-0808">Transferase</keyword>
<protein>
    <submittedName>
        <fullName evidence="2">Glycosyl transferase family 2</fullName>
    </submittedName>
</protein>
<evidence type="ECO:0000313" key="2">
    <source>
        <dbReference type="EMBL" id="SIT74431.1"/>
    </source>
</evidence>
<sequence length="324" mass="36171">MSCTLVIPTRNDTTNLKRLLEQAFHMKCFARAIVVDDASDSPLSPELCLLERPDWVHLTRHENRKGAGAARNLGLQFVETSHLLFFDSDDLLTPEIPHLLADLDGREFDFCIFKHNDSRVSAAGSWGQTRWDEALWRHAGVAVGALRPVSPSSAPTLARTANYPWNKIYRTDFLRDNGLRCSETLVHNDILLHWASFIRARDILSSDRIAAIHHVGLKSGRLTDHSGPERLAVFNILRDVLNTEIPGDRNFFAAFLGFASYLFGWIRGVIAPSQQPALDAQIRQFLLAALSPGDYRNLTVSDPVLALRINLQLAETRRAGAGTS</sequence>
<dbReference type="GO" id="GO:0016740">
    <property type="term" value="F:transferase activity"/>
    <property type="evidence" value="ECO:0007669"/>
    <property type="project" value="UniProtKB-KW"/>
</dbReference>
<dbReference type="Gene3D" id="3.90.550.10">
    <property type="entry name" value="Spore Coat Polysaccharide Biosynthesis Protein SpsA, Chain A"/>
    <property type="match status" value="1"/>
</dbReference>
<reference evidence="2 3" key="1">
    <citation type="submission" date="2017-01" db="EMBL/GenBank/DDBJ databases">
        <authorList>
            <person name="Mah S.A."/>
            <person name="Swanson W.J."/>
            <person name="Moy G.W."/>
            <person name="Vacquier V.D."/>
        </authorList>
    </citation>
    <scope>NUCLEOTIDE SEQUENCE [LARGE SCALE GENOMIC DNA]</scope>
    <source>
        <strain evidence="2 3">DSM 21219</strain>
    </source>
</reference>
<organism evidence="2 3">
    <name type="scientific">Pontibaca methylaminivorans</name>
    <dbReference type="NCBI Taxonomy" id="515897"/>
    <lineage>
        <taxon>Bacteria</taxon>
        <taxon>Pseudomonadati</taxon>
        <taxon>Pseudomonadota</taxon>
        <taxon>Alphaproteobacteria</taxon>
        <taxon>Rhodobacterales</taxon>
        <taxon>Roseobacteraceae</taxon>
        <taxon>Pontibaca</taxon>
    </lineage>
</organism>
<dbReference type="InterPro" id="IPR001173">
    <property type="entry name" value="Glyco_trans_2-like"/>
</dbReference>
<dbReference type="SUPFAM" id="SSF53448">
    <property type="entry name" value="Nucleotide-diphospho-sugar transferases"/>
    <property type="match status" value="1"/>
</dbReference>
<dbReference type="Proteomes" id="UP000192455">
    <property type="component" value="Unassembled WGS sequence"/>
</dbReference>
<evidence type="ECO:0000259" key="1">
    <source>
        <dbReference type="Pfam" id="PF00535"/>
    </source>
</evidence>
<name>A0A1R3W9M3_9RHOB</name>
<dbReference type="CDD" id="cd00761">
    <property type="entry name" value="Glyco_tranf_GTA_type"/>
    <property type="match status" value="1"/>
</dbReference>
<dbReference type="STRING" id="515897.SAMN05421849_0156"/>
<evidence type="ECO:0000313" key="3">
    <source>
        <dbReference type="Proteomes" id="UP000192455"/>
    </source>
</evidence>
<accession>A0A1R3W9M3</accession>
<proteinExistence type="predicted"/>
<dbReference type="OrthoDB" id="5291101at2"/>
<dbReference type="EMBL" id="FTPS01000001">
    <property type="protein sequence ID" value="SIT74431.1"/>
    <property type="molecule type" value="Genomic_DNA"/>
</dbReference>
<dbReference type="Pfam" id="PF00535">
    <property type="entry name" value="Glycos_transf_2"/>
    <property type="match status" value="1"/>
</dbReference>
<feature type="domain" description="Glycosyltransferase 2-like" evidence="1">
    <location>
        <begin position="5"/>
        <end position="115"/>
    </location>
</feature>
<dbReference type="AlphaFoldDB" id="A0A1R3W9M3"/>